<gene>
    <name evidence="1" type="ORF">Acr_13g0015230</name>
</gene>
<comment type="caution">
    <text evidence="1">The sequence shown here is derived from an EMBL/GenBank/DDBJ whole genome shotgun (WGS) entry which is preliminary data.</text>
</comment>
<dbReference type="AlphaFoldDB" id="A0A7J0FNG3"/>
<organism evidence="1 2">
    <name type="scientific">Actinidia rufa</name>
    <dbReference type="NCBI Taxonomy" id="165716"/>
    <lineage>
        <taxon>Eukaryota</taxon>
        <taxon>Viridiplantae</taxon>
        <taxon>Streptophyta</taxon>
        <taxon>Embryophyta</taxon>
        <taxon>Tracheophyta</taxon>
        <taxon>Spermatophyta</taxon>
        <taxon>Magnoliopsida</taxon>
        <taxon>eudicotyledons</taxon>
        <taxon>Gunneridae</taxon>
        <taxon>Pentapetalae</taxon>
        <taxon>asterids</taxon>
        <taxon>Ericales</taxon>
        <taxon>Actinidiaceae</taxon>
        <taxon>Actinidia</taxon>
    </lineage>
</organism>
<dbReference type="EMBL" id="BJWL01000013">
    <property type="protein sequence ID" value="GFZ00124.1"/>
    <property type="molecule type" value="Genomic_DNA"/>
</dbReference>
<reference evidence="1 2" key="1">
    <citation type="submission" date="2019-07" db="EMBL/GenBank/DDBJ databases">
        <title>De Novo Assembly of kiwifruit Actinidia rufa.</title>
        <authorList>
            <person name="Sugita-Konishi S."/>
            <person name="Sato K."/>
            <person name="Mori E."/>
            <person name="Abe Y."/>
            <person name="Kisaki G."/>
            <person name="Hamano K."/>
            <person name="Suezawa K."/>
            <person name="Otani M."/>
            <person name="Fukuda T."/>
            <person name="Manabe T."/>
            <person name="Gomi K."/>
            <person name="Tabuchi M."/>
            <person name="Akimitsu K."/>
            <person name="Kataoka I."/>
        </authorList>
    </citation>
    <scope>NUCLEOTIDE SEQUENCE [LARGE SCALE GENOMIC DNA]</scope>
    <source>
        <strain evidence="2">cv. Fuchu</strain>
    </source>
</reference>
<evidence type="ECO:0000313" key="1">
    <source>
        <dbReference type="EMBL" id="GFZ00124.1"/>
    </source>
</evidence>
<proteinExistence type="predicted"/>
<sequence>MTRSMTRSTGNSSSLLAFGISGKTRSLGVTAADDDDPAVGECLIGGVPTPKSKILRQFDPITFLRVIAGVDFEDLVDVFASLVGRERTPTLSRSRTQLPPCGLGRAWGCSERMVMRRERRRHGSILSLIDKDTRLKATPAIKKRGERERGITFRRGRGRAGEGGCRRAWVLLVDGVARKGFGIVDGLTKLSVELSGGVGSEAVVAWEGLGSLVKVRIAVG</sequence>
<keyword evidence="2" id="KW-1185">Reference proteome</keyword>
<dbReference type="Proteomes" id="UP000585474">
    <property type="component" value="Unassembled WGS sequence"/>
</dbReference>
<name>A0A7J0FNG3_9ERIC</name>
<accession>A0A7J0FNG3</accession>
<protein>
    <submittedName>
        <fullName evidence="1">Uncharacterized protein</fullName>
    </submittedName>
</protein>
<evidence type="ECO:0000313" key="2">
    <source>
        <dbReference type="Proteomes" id="UP000585474"/>
    </source>
</evidence>